<evidence type="ECO:0000313" key="1">
    <source>
        <dbReference type="EMBL" id="GES31150.1"/>
    </source>
</evidence>
<sequence length="192" mass="21702">MSPSTSALIVAVVGVAGTLLSGVLAHRSTLRSKSMELGHEEQQRCEERLAEERREALNERRASYAALNQHLRHFHQALSRHFLVLEAGHASAQQTQAREESRRNLREVYAEAQMTVPDDVLTSGGNLVHQLHRIHVLLSQHEQEATTDEPLSDIKERLERASESLYEVRQTMRRDLGITELPIRRPDGYGAT</sequence>
<accession>A0A5J4LHU9</accession>
<reference evidence="1 2" key="1">
    <citation type="submission" date="2019-10" db="EMBL/GenBank/DDBJ databases">
        <title>Whole genome shotgun sequence of Streptomyces angustmyceticus NBRC 3934.</title>
        <authorList>
            <person name="Hosoyama A."/>
            <person name="Ichikawa N."/>
            <person name="Kimura A."/>
            <person name="Kitahashi Y."/>
            <person name="Komaki H."/>
            <person name="Uohara A."/>
        </authorList>
    </citation>
    <scope>NUCLEOTIDE SEQUENCE [LARGE SCALE GENOMIC DNA]</scope>
    <source>
        <strain evidence="1 2">NBRC 3934</strain>
    </source>
</reference>
<name>A0A5J4LHU9_9ACTN</name>
<dbReference type="EMBL" id="BLAG01000010">
    <property type="protein sequence ID" value="GES31150.1"/>
    <property type="molecule type" value="Genomic_DNA"/>
</dbReference>
<dbReference type="Proteomes" id="UP000325598">
    <property type="component" value="Unassembled WGS sequence"/>
</dbReference>
<dbReference type="OrthoDB" id="4209305at2"/>
<keyword evidence="2" id="KW-1185">Reference proteome</keyword>
<dbReference type="RefSeq" id="WP_086720394.1">
    <property type="nucleotide sequence ID" value="NZ_BLAG01000010.1"/>
</dbReference>
<evidence type="ECO:0000313" key="2">
    <source>
        <dbReference type="Proteomes" id="UP000325598"/>
    </source>
</evidence>
<gene>
    <name evidence="1" type="ORF">San01_36370</name>
</gene>
<proteinExistence type="predicted"/>
<dbReference type="AlphaFoldDB" id="A0A5J4LHU9"/>
<protein>
    <submittedName>
        <fullName evidence="1">Uncharacterized protein</fullName>
    </submittedName>
</protein>
<organism evidence="1 2">
    <name type="scientific">Streptomyces angustmyceticus</name>
    <dbReference type="NCBI Taxonomy" id="285578"/>
    <lineage>
        <taxon>Bacteria</taxon>
        <taxon>Bacillati</taxon>
        <taxon>Actinomycetota</taxon>
        <taxon>Actinomycetes</taxon>
        <taxon>Kitasatosporales</taxon>
        <taxon>Streptomycetaceae</taxon>
        <taxon>Streptomyces</taxon>
    </lineage>
</organism>
<comment type="caution">
    <text evidence="1">The sequence shown here is derived from an EMBL/GenBank/DDBJ whole genome shotgun (WGS) entry which is preliminary data.</text>
</comment>
<dbReference type="GeneID" id="96751839"/>